<comment type="cofactor">
    <cofactor evidence="2">
        <name>[7Fe-Mo-9S-C-homocitryl] cluster</name>
        <dbReference type="ChEBI" id="CHEBI:30409"/>
    </cofactor>
</comment>
<evidence type="ECO:0000256" key="3">
    <source>
        <dbReference type="ARBA" id="ARBA00002621"/>
    </source>
</evidence>
<accession>A0A101FS50</accession>
<evidence type="ECO:0000256" key="10">
    <source>
        <dbReference type="ARBA" id="ARBA00022741"/>
    </source>
</evidence>
<evidence type="ECO:0000256" key="18">
    <source>
        <dbReference type="RuleBase" id="RU004021"/>
    </source>
</evidence>
<dbReference type="SUPFAM" id="SSF53807">
    <property type="entry name" value="Helical backbone' metal receptor"/>
    <property type="match status" value="1"/>
</dbReference>
<dbReference type="AlphaFoldDB" id="A0A101FS50"/>
<dbReference type="GO" id="GO:0016163">
    <property type="term" value="F:nitrogenase activity"/>
    <property type="evidence" value="ECO:0007669"/>
    <property type="project" value="UniProtKB-UniRule"/>
</dbReference>
<dbReference type="Gene3D" id="3.40.50.12380">
    <property type="entry name" value="Nitrogenase MoFe cofactor biosynthesis protein NifE, C-terminal"/>
    <property type="match status" value="1"/>
</dbReference>
<dbReference type="InterPro" id="IPR000510">
    <property type="entry name" value="Nase/OxRdtase_comp1"/>
</dbReference>
<evidence type="ECO:0000256" key="7">
    <source>
        <dbReference type="ARBA" id="ARBA00017663"/>
    </source>
</evidence>
<keyword evidence="12" id="KW-0560">Oxidoreductase</keyword>
<comment type="cofactor">
    <cofactor evidence="1">
        <name>[8Fe-7S] cluster</name>
        <dbReference type="ChEBI" id="CHEBI:21143"/>
    </cofactor>
</comment>
<comment type="subunit">
    <text evidence="5">Tetramer of two alpha and two beta chains. Forms complex with the iron protein (nitrogenase component 2).</text>
</comment>
<dbReference type="GO" id="GO:0016612">
    <property type="term" value="C:molybdenum-iron nitrogenase complex"/>
    <property type="evidence" value="ECO:0007669"/>
    <property type="project" value="UniProtKB-UniRule"/>
</dbReference>
<keyword evidence="13" id="KW-0408">Iron</keyword>
<dbReference type="NCBIfam" id="TIGR01862">
    <property type="entry name" value="N2-ase-Ialpha"/>
    <property type="match status" value="1"/>
</dbReference>
<evidence type="ECO:0000256" key="12">
    <source>
        <dbReference type="ARBA" id="ARBA00023002"/>
    </source>
</evidence>
<dbReference type="PROSITE" id="PS00699">
    <property type="entry name" value="NITROGENASE_1_1"/>
    <property type="match status" value="1"/>
</dbReference>
<dbReference type="GO" id="GO:0046872">
    <property type="term" value="F:metal ion binding"/>
    <property type="evidence" value="ECO:0007669"/>
    <property type="project" value="UniProtKB-KW"/>
</dbReference>
<dbReference type="Pfam" id="PF00148">
    <property type="entry name" value="Oxidored_nitro"/>
    <property type="match status" value="1"/>
</dbReference>
<sequence length="538" mass="61413">MTKPAKEKKPITTEESRRVVEEMFKAFPQKAGENRRRHLVVKDTREARQKIEANDRAVPGVLTNRGCAYAGTKGVVFGPVKDILDLTHGPVGCAYYTWGTRRNFSRPAEGENDFAGYCLTTDMMETDIVFGAEKKLAQAIREAYAIFKPECIGVYATCPVGLIGDDMEMVCKRAAEDLRIKIIPVRCEGYRGVSQSAGHHLASNSLMEHLIGTEELADPGPFDLNVFGEYNIGGDYWMIKELFERIGYRIVSPFTGDASFHQIAKAHRAKLSVLLCHRSINYTNRMMEEKFGVPWLKINYLGINDLVKSFRDMAKFFDDPELTRRTEEVIAQEMARITPIIEGYKKRLAGKRVMLLVGGSRAHHFKNMFETLGMEVVVAGYEFAHRDDYEGRVIIPEIVHTGRAKILEDINYERDPSVISAYDNQTIKRKKEEIPSLMDYEGLHPHLKDGEIAIDDYNHYECEYLVKELGIDLFCSGIKDKYVFQKMHIPSRQMHSYDYGGPYSGFEGYLKFARDIDMAVNSPTWKFITPPWKENRDA</sequence>
<protein>
    <recommendedName>
        <fullName evidence="7 17">Nitrogenase molybdenum-iron protein alpha chain</fullName>
        <ecNumber evidence="6 17">1.18.6.1</ecNumber>
    </recommendedName>
</protein>
<evidence type="ECO:0000256" key="5">
    <source>
        <dbReference type="ARBA" id="ARBA00011462"/>
    </source>
</evidence>
<keyword evidence="15 18" id="KW-0535">Nitrogen fixation</keyword>
<comment type="caution">
    <text evidence="20">The sequence shown here is derived from an EMBL/GenBank/DDBJ whole genome shotgun (WGS) entry which is preliminary data.</text>
</comment>
<evidence type="ECO:0000256" key="13">
    <source>
        <dbReference type="ARBA" id="ARBA00023004"/>
    </source>
</evidence>
<dbReference type="EMBL" id="LGFT01000081">
    <property type="protein sequence ID" value="KUK43369.1"/>
    <property type="molecule type" value="Genomic_DNA"/>
</dbReference>
<dbReference type="PATRIC" id="fig|301375.7.peg.1121"/>
<dbReference type="GO" id="GO:0051536">
    <property type="term" value="F:iron-sulfur cluster binding"/>
    <property type="evidence" value="ECO:0007669"/>
    <property type="project" value="UniProtKB-KW"/>
</dbReference>
<evidence type="ECO:0000256" key="4">
    <source>
        <dbReference type="ARBA" id="ARBA00011002"/>
    </source>
</evidence>
<evidence type="ECO:0000313" key="20">
    <source>
        <dbReference type="EMBL" id="KUK43369.1"/>
    </source>
</evidence>
<keyword evidence="14" id="KW-0411">Iron-sulfur</keyword>
<evidence type="ECO:0000256" key="17">
    <source>
        <dbReference type="NCBIfam" id="TIGR01282"/>
    </source>
</evidence>
<dbReference type="NCBIfam" id="TIGR01282">
    <property type="entry name" value="nifD"/>
    <property type="match status" value="1"/>
</dbReference>
<evidence type="ECO:0000256" key="16">
    <source>
        <dbReference type="ARBA" id="ARBA00047967"/>
    </source>
</evidence>
<gene>
    <name evidence="20" type="ORF">XD72_2254</name>
</gene>
<evidence type="ECO:0000256" key="8">
    <source>
        <dbReference type="ARBA" id="ARBA00022505"/>
    </source>
</evidence>
<dbReference type="InterPro" id="IPR010143">
    <property type="entry name" value="Nase_comp1_asu"/>
</dbReference>
<dbReference type="PANTHER" id="PTHR43457:SF1">
    <property type="entry name" value="NITROGENASE MOLYBDENUM-IRON PROTEIN ALPHA CHAIN"/>
    <property type="match status" value="1"/>
</dbReference>
<dbReference type="GO" id="GO:0005524">
    <property type="term" value="F:ATP binding"/>
    <property type="evidence" value="ECO:0007669"/>
    <property type="project" value="UniProtKB-KW"/>
</dbReference>
<dbReference type="PANTHER" id="PTHR43457">
    <property type="entry name" value="NITROGENASE MOLYBDENUM-IRON PROTEIN ALPHA CHAIN"/>
    <property type="match status" value="1"/>
</dbReference>
<name>A0A101FS50_9EURY</name>
<evidence type="ECO:0000259" key="19">
    <source>
        <dbReference type="Pfam" id="PF00148"/>
    </source>
</evidence>
<evidence type="ECO:0000256" key="2">
    <source>
        <dbReference type="ARBA" id="ARBA00001969"/>
    </source>
</evidence>
<evidence type="ECO:0000313" key="21">
    <source>
        <dbReference type="Proteomes" id="UP000057043"/>
    </source>
</evidence>
<evidence type="ECO:0000256" key="15">
    <source>
        <dbReference type="ARBA" id="ARBA00023231"/>
    </source>
</evidence>
<comment type="similarity">
    <text evidence="4 18">Belongs to the NifD/NifK/NifE/NifN family.</text>
</comment>
<dbReference type="InterPro" id="IPR000318">
    <property type="entry name" value="Nase_comp1_CS"/>
</dbReference>
<dbReference type="Proteomes" id="UP000057043">
    <property type="component" value="Unassembled WGS sequence"/>
</dbReference>
<organism evidence="20 21">
    <name type="scientific">Methanothrix harundinacea</name>
    <dbReference type="NCBI Taxonomy" id="301375"/>
    <lineage>
        <taxon>Archaea</taxon>
        <taxon>Methanobacteriati</taxon>
        <taxon>Methanobacteriota</taxon>
        <taxon>Stenosarchaea group</taxon>
        <taxon>Methanomicrobia</taxon>
        <taxon>Methanotrichales</taxon>
        <taxon>Methanotrichaceae</taxon>
        <taxon>Methanothrix</taxon>
    </lineage>
</organism>
<proteinExistence type="inferred from homology"/>
<evidence type="ECO:0000256" key="1">
    <source>
        <dbReference type="ARBA" id="ARBA00001919"/>
    </source>
</evidence>
<comment type="catalytic activity">
    <reaction evidence="16">
        <text>N2 + 8 reduced [2Fe-2S]-[ferredoxin] + 16 ATP + 16 H2O = H2 + 8 oxidized [2Fe-2S]-[ferredoxin] + 2 NH4(+) + 16 ADP + 16 phosphate + 6 H(+)</text>
        <dbReference type="Rhea" id="RHEA:21448"/>
        <dbReference type="Rhea" id="RHEA-COMP:10000"/>
        <dbReference type="Rhea" id="RHEA-COMP:10001"/>
        <dbReference type="ChEBI" id="CHEBI:15377"/>
        <dbReference type="ChEBI" id="CHEBI:15378"/>
        <dbReference type="ChEBI" id="CHEBI:17997"/>
        <dbReference type="ChEBI" id="CHEBI:18276"/>
        <dbReference type="ChEBI" id="CHEBI:28938"/>
        <dbReference type="ChEBI" id="CHEBI:30616"/>
        <dbReference type="ChEBI" id="CHEBI:33737"/>
        <dbReference type="ChEBI" id="CHEBI:33738"/>
        <dbReference type="ChEBI" id="CHEBI:43474"/>
        <dbReference type="ChEBI" id="CHEBI:456216"/>
        <dbReference type="EC" id="1.18.6.1"/>
    </reaction>
</comment>
<evidence type="ECO:0000256" key="14">
    <source>
        <dbReference type="ARBA" id="ARBA00023014"/>
    </source>
</evidence>
<dbReference type="EC" id="1.18.6.1" evidence="6 17"/>
<reference evidence="20 21" key="1">
    <citation type="journal article" date="2015" name="MBio">
        <title>Genome-Resolved Metagenomic Analysis Reveals Roles for Candidate Phyla and Other Microbial Community Members in Biogeochemical Transformations in Oil Reservoirs.</title>
        <authorList>
            <person name="Hu P."/>
            <person name="Tom L."/>
            <person name="Singh A."/>
            <person name="Thomas B.C."/>
            <person name="Baker B.J."/>
            <person name="Piceno Y.M."/>
            <person name="Andersen G.L."/>
            <person name="Banfield J.F."/>
        </authorList>
    </citation>
    <scope>NUCLEOTIDE SEQUENCE [LARGE SCALE GENOMIC DNA]</scope>
    <source>
        <strain evidence="20">57_489</strain>
    </source>
</reference>
<comment type="function">
    <text evidence="3">This molybdenum-iron protein is part of the nitrogenase complex that catalyzes the key enzymatic reactions in nitrogen fixation.</text>
</comment>
<dbReference type="Gene3D" id="3.40.50.1980">
    <property type="entry name" value="Nitrogenase molybdenum iron protein domain"/>
    <property type="match status" value="2"/>
</dbReference>
<evidence type="ECO:0000256" key="9">
    <source>
        <dbReference type="ARBA" id="ARBA00022723"/>
    </source>
</evidence>
<keyword evidence="10" id="KW-0547">Nucleotide-binding</keyword>
<keyword evidence="11" id="KW-0067">ATP-binding</keyword>
<keyword evidence="9" id="KW-0479">Metal-binding</keyword>
<feature type="domain" description="Nitrogenase/oxidoreductase component 1" evidence="19">
    <location>
        <begin position="67"/>
        <end position="520"/>
    </location>
</feature>
<evidence type="ECO:0000256" key="11">
    <source>
        <dbReference type="ARBA" id="ARBA00022840"/>
    </source>
</evidence>
<dbReference type="InterPro" id="IPR005972">
    <property type="entry name" value="Nase_Mo-Fe_asu"/>
</dbReference>
<evidence type="ECO:0000256" key="6">
    <source>
        <dbReference type="ARBA" id="ARBA00012773"/>
    </source>
</evidence>
<keyword evidence="8" id="KW-0500">Molybdenum</keyword>